<protein>
    <recommendedName>
        <fullName evidence="5">Lipoprotein</fullName>
    </recommendedName>
</protein>
<keyword evidence="1" id="KW-0175">Coiled coil</keyword>
<sequence length="94" mass="10467">MTIIKLCTTLLLTALILSGCSTGNNSSEDLDQIQKELKTIKEENDKLRNEIEAYDDIEAELDADIDAELELELEAELDLDIDLDIEAEISVTPN</sequence>
<name>A0A3T1CZP1_9BACL</name>
<proteinExistence type="predicted"/>
<dbReference type="AlphaFoldDB" id="A0A3T1CZP1"/>
<dbReference type="KEGG" id="cohn:KCTCHS21_07360"/>
<reference evidence="3 4" key="1">
    <citation type="submission" date="2019-01" db="EMBL/GenBank/DDBJ databases">
        <title>Complete genome sequence of Cohnella hallensis HS21 isolated from Korean fir (Abies koreana) rhizospheric soil.</title>
        <authorList>
            <person name="Jiang L."/>
            <person name="Kang S.W."/>
            <person name="Kim S."/>
            <person name="Jung J."/>
            <person name="Kim C.Y."/>
            <person name="Kim D.H."/>
            <person name="Kim S.W."/>
            <person name="Lee J."/>
        </authorList>
    </citation>
    <scope>NUCLEOTIDE SEQUENCE [LARGE SCALE GENOMIC DNA]</scope>
    <source>
        <strain evidence="3 4">HS21</strain>
    </source>
</reference>
<dbReference type="RefSeq" id="WP_130605180.1">
    <property type="nucleotide sequence ID" value="NZ_AP019400.1"/>
</dbReference>
<evidence type="ECO:0008006" key="5">
    <source>
        <dbReference type="Google" id="ProtNLM"/>
    </source>
</evidence>
<feature type="signal peptide" evidence="2">
    <location>
        <begin position="1"/>
        <end position="23"/>
    </location>
</feature>
<evidence type="ECO:0000313" key="3">
    <source>
        <dbReference type="EMBL" id="BBI31337.1"/>
    </source>
</evidence>
<evidence type="ECO:0000256" key="1">
    <source>
        <dbReference type="SAM" id="Coils"/>
    </source>
</evidence>
<keyword evidence="4" id="KW-1185">Reference proteome</keyword>
<keyword evidence="2" id="KW-0732">Signal</keyword>
<feature type="coiled-coil region" evidence="1">
    <location>
        <begin position="23"/>
        <end position="64"/>
    </location>
</feature>
<dbReference type="PROSITE" id="PS51257">
    <property type="entry name" value="PROKAR_LIPOPROTEIN"/>
    <property type="match status" value="1"/>
</dbReference>
<evidence type="ECO:0000256" key="2">
    <source>
        <dbReference type="SAM" id="SignalP"/>
    </source>
</evidence>
<dbReference type="Proteomes" id="UP000289856">
    <property type="component" value="Chromosome"/>
</dbReference>
<evidence type="ECO:0000313" key="4">
    <source>
        <dbReference type="Proteomes" id="UP000289856"/>
    </source>
</evidence>
<feature type="chain" id="PRO_5039236326" description="Lipoprotein" evidence="2">
    <location>
        <begin position="24"/>
        <end position="94"/>
    </location>
</feature>
<organism evidence="3 4">
    <name type="scientific">Cohnella abietis</name>
    <dbReference type="NCBI Taxonomy" id="2507935"/>
    <lineage>
        <taxon>Bacteria</taxon>
        <taxon>Bacillati</taxon>
        <taxon>Bacillota</taxon>
        <taxon>Bacilli</taxon>
        <taxon>Bacillales</taxon>
        <taxon>Paenibacillaceae</taxon>
        <taxon>Cohnella</taxon>
    </lineage>
</organism>
<dbReference type="EMBL" id="AP019400">
    <property type="protein sequence ID" value="BBI31337.1"/>
    <property type="molecule type" value="Genomic_DNA"/>
</dbReference>
<accession>A0A3T1CZP1</accession>
<gene>
    <name evidence="3" type="ORF">KCTCHS21_07360</name>
</gene>